<sequence>MDEMKHVISAKSFSREALEALLATAGEMRVIQAQGGADFLSHKVMAALFFEPSTRTRLSFETAMLRLNGRVISTENAKEFSSAVKGETLEDTIRVVAGYADVIVLRHPEIGAAARAAEVSSVPVLSAGDGAGEHPTQALLDMFTILTEVGRLDDLTVTLVGDLLYGRTVHSLVYLLSLFRDVRIVCTAPAAIPLPADVIAYAKARGVHVSFEPDLSRAAKKTDVLYQTRVQKERFPTVGHYEAVRANYVIDTRILSELPPHSIIMHPLPRAGEIDPGVDRDPRAAYFRQSHYGVPVRMAVLKECFTSN</sequence>
<dbReference type="InterPro" id="IPR006131">
    <property type="entry name" value="Asp_carbamoyltransf_Asp/Orn-bd"/>
</dbReference>
<evidence type="ECO:0000256" key="2">
    <source>
        <dbReference type="ARBA" id="ARBA00008896"/>
    </source>
</evidence>
<dbReference type="GO" id="GO:0016597">
    <property type="term" value="F:amino acid binding"/>
    <property type="evidence" value="ECO:0007669"/>
    <property type="project" value="InterPro"/>
</dbReference>
<evidence type="ECO:0000256" key="5">
    <source>
        <dbReference type="ARBA" id="ARBA00043884"/>
    </source>
</evidence>
<protein>
    <recommendedName>
        <fullName evidence="7">Aspartate carbamoyltransferase</fullName>
        <ecNumber evidence="7">2.1.3.2</ecNumber>
    </recommendedName>
    <alternativeName>
        <fullName evidence="7">Aspartate transcarbamylase</fullName>
        <shortName evidence="7">ATCase</shortName>
    </alternativeName>
</protein>
<dbReference type="UniPathway" id="UPA00070">
    <property type="reaction ID" value="UER00116"/>
</dbReference>
<feature type="binding site" evidence="7">
    <location>
        <position position="269"/>
    </location>
    <ligand>
        <name>carbamoyl phosphate</name>
        <dbReference type="ChEBI" id="CHEBI:58228"/>
    </ligand>
</feature>
<dbReference type="PANTHER" id="PTHR45753:SF6">
    <property type="entry name" value="ASPARTATE CARBAMOYLTRANSFERASE"/>
    <property type="match status" value="1"/>
</dbReference>
<feature type="binding site" evidence="7">
    <location>
        <position position="85"/>
    </location>
    <ligand>
        <name>L-aspartate</name>
        <dbReference type="ChEBI" id="CHEBI:29991"/>
    </ligand>
</feature>
<dbReference type="PROSITE" id="PS00097">
    <property type="entry name" value="CARBAMOYLTRANSFERASE"/>
    <property type="match status" value="1"/>
</dbReference>
<feature type="binding site" evidence="7">
    <location>
        <position position="55"/>
    </location>
    <ligand>
        <name>carbamoyl phosphate</name>
        <dbReference type="ChEBI" id="CHEBI:58228"/>
    </ligand>
</feature>
<feature type="binding site" evidence="7">
    <location>
        <position position="137"/>
    </location>
    <ligand>
        <name>carbamoyl phosphate</name>
        <dbReference type="ChEBI" id="CHEBI:58228"/>
    </ligand>
</feature>
<dbReference type="AlphaFoldDB" id="A0A101XQA6"/>
<dbReference type="HAMAP" id="MF_00001">
    <property type="entry name" value="Asp_carb_tr"/>
    <property type="match status" value="1"/>
</dbReference>
<dbReference type="InterPro" id="IPR006132">
    <property type="entry name" value="Asp/Orn_carbamoyltranf_P-bd"/>
</dbReference>
<dbReference type="NCBIfam" id="TIGR00670">
    <property type="entry name" value="asp_carb_tr"/>
    <property type="match status" value="1"/>
</dbReference>
<dbReference type="NCBIfam" id="NF002032">
    <property type="entry name" value="PRK00856.1"/>
    <property type="match status" value="1"/>
</dbReference>
<feature type="binding site" evidence="7">
    <location>
        <position position="106"/>
    </location>
    <ligand>
        <name>carbamoyl phosphate</name>
        <dbReference type="ChEBI" id="CHEBI:58228"/>
    </ligand>
</feature>
<dbReference type="InterPro" id="IPR002082">
    <property type="entry name" value="Asp_carbamoyltransf"/>
</dbReference>
<dbReference type="EMBL" id="LPVJ01000048">
    <property type="protein sequence ID" value="KUO95577.1"/>
    <property type="molecule type" value="Genomic_DNA"/>
</dbReference>
<dbReference type="Pfam" id="PF02729">
    <property type="entry name" value="OTCace_N"/>
    <property type="match status" value="1"/>
</dbReference>
<evidence type="ECO:0000259" key="8">
    <source>
        <dbReference type="Pfam" id="PF00185"/>
    </source>
</evidence>
<reference evidence="10 11" key="1">
    <citation type="submission" date="2015-12" db="EMBL/GenBank/DDBJ databases">
        <title>Draft genome sequence of Acidibacillus ferrooxidans ITV001, isolated from a chalcopyrite acid mine drainage site in Brazil.</title>
        <authorList>
            <person name="Dall'Agnol H."/>
            <person name="Nancucheo I."/>
            <person name="Johnson B."/>
            <person name="Oliveira R."/>
            <person name="Leite L."/>
            <person name="Pylro V."/>
            <person name="Nunes G.L."/>
            <person name="Tzotzos G."/>
            <person name="Fernandes G.R."/>
            <person name="Dutra J."/>
            <person name="Orellana S.C."/>
            <person name="Oliveira G."/>
        </authorList>
    </citation>
    <scope>NUCLEOTIDE SEQUENCE [LARGE SCALE GENOMIC DNA]</scope>
    <source>
        <strain evidence="11">ITV01</strain>
    </source>
</reference>
<evidence type="ECO:0000256" key="4">
    <source>
        <dbReference type="ARBA" id="ARBA00022975"/>
    </source>
</evidence>
<keyword evidence="4 7" id="KW-0665">Pyrimidine biosynthesis</keyword>
<feature type="domain" description="Aspartate/ornithine carbamoyltransferase Asp/Orn-binding" evidence="8">
    <location>
        <begin position="154"/>
        <end position="302"/>
    </location>
</feature>
<evidence type="ECO:0000313" key="10">
    <source>
        <dbReference type="EMBL" id="KUO95577.1"/>
    </source>
</evidence>
<evidence type="ECO:0000256" key="7">
    <source>
        <dbReference type="HAMAP-Rule" id="MF_00001"/>
    </source>
</evidence>
<dbReference type="EC" id="2.1.3.2" evidence="7"/>
<keyword evidence="3 7" id="KW-0808">Transferase</keyword>
<feature type="domain" description="Aspartate/ornithine carbamoyltransferase carbamoyl-P binding" evidence="9">
    <location>
        <begin position="5"/>
        <end position="145"/>
    </location>
</feature>
<gene>
    <name evidence="7" type="primary">pyrB</name>
    <name evidence="10" type="ORF">ATW55_06780</name>
</gene>
<dbReference type="PRINTS" id="PR00101">
    <property type="entry name" value="ATCASE"/>
</dbReference>
<dbReference type="PANTHER" id="PTHR45753">
    <property type="entry name" value="ORNITHINE CARBAMOYLTRANSFERASE, MITOCHONDRIAL"/>
    <property type="match status" value="1"/>
</dbReference>
<keyword evidence="11" id="KW-1185">Reference proteome</keyword>
<dbReference type="FunFam" id="3.40.50.1370:FF:000002">
    <property type="entry name" value="Aspartate carbamoyltransferase 2"/>
    <property type="match status" value="1"/>
</dbReference>
<organism evidence="10 11">
    <name type="scientific">Ferroacidibacillus organovorans</name>
    <dbReference type="NCBI Taxonomy" id="1765683"/>
    <lineage>
        <taxon>Bacteria</taxon>
        <taxon>Bacillati</taxon>
        <taxon>Bacillota</taxon>
        <taxon>Bacilli</taxon>
        <taxon>Bacillales</taxon>
        <taxon>Alicyclobacillaceae</taxon>
        <taxon>Ferroacidibacillus</taxon>
    </lineage>
</organism>
<comment type="pathway">
    <text evidence="1 7">Pyrimidine metabolism; UMP biosynthesis via de novo pathway; (S)-dihydroorotate from bicarbonate: step 2/3.</text>
</comment>
<dbReference type="PRINTS" id="PR00100">
    <property type="entry name" value="AOTCASE"/>
</dbReference>
<dbReference type="InterPro" id="IPR006130">
    <property type="entry name" value="Asp/Orn_carbamoylTrfase"/>
</dbReference>
<comment type="function">
    <text evidence="5 7">Catalyzes the condensation of carbamoyl phosphate and aspartate to form carbamoyl aspartate and inorganic phosphate, the committed step in the de novo pyrimidine nucleotide biosynthesis pathway.</text>
</comment>
<dbReference type="GO" id="GO:0006207">
    <property type="term" value="P:'de novo' pyrimidine nucleobase biosynthetic process"/>
    <property type="evidence" value="ECO:0007669"/>
    <property type="project" value="InterPro"/>
</dbReference>
<dbReference type="Gene3D" id="3.40.50.1370">
    <property type="entry name" value="Aspartate/ornithine carbamoyltransferase"/>
    <property type="match status" value="2"/>
</dbReference>
<comment type="similarity">
    <text evidence="2 7">Belongs to the aspartate/ornithine carbamoyltransferase superfamily. ATCase family.</text>
</comment>
<dbReference type="GO" id="GO:0044205">
    <property type="term" value="P:'de novo' UMP biosynthetic process"/>
    <property type="evidence" value="ECO:0007669"/>
    <property type="project" value="UniProtKB-UniRule"/>
</dbReference>
<dbReference type="GO" id="GO:0004070">
    <property type="term" value="F:aspartate carbamoyltransferase activity"/>
    <property type="evidence" value="ECO:0007669"/>
    <property type="project" value="UniProtKB-UniRule"/>
</dbReference>
<dbReference type="Pfam" id="PF00185">
    <property type="entry name" value="OTCace"/>
    <property type="match status" value="1"/>
</dbReference>
<feature type="binding site" evidence="7">
    <location>
        <position position="229"/>
    </location>
    <ligand>
        <name>L-aspartate</name>
        <dbReference type="ChEBI" id="CHEBI:29991"/>
    </ligand>
</feature>
<feature type="binding site" evidence="7">
    <location>
        <position position="134"/>
    </location>
    <ligand>
        <name>carbamoyl phosphate</name>
        <dbReference type="ChEBI" id="CHEBI:58228"/>
    </ligand>
</feature>
<evidence type="ECO:0000256" key="6">
    <source>
        <dbReference type="ARBA" id="ARBA00048859"/>
    </source>
</evidence>
<comment type="caution">
    <text evidence="10">The sequence shown here is derived from an EMBL/GenBank/DDBJ whole genome shotgun (WGS) entry which is preliminary data.</text>
</comment>
<evidence type="ECO:0000256" key="3">
    <source>
        <dbReference type="ARBA" id="ARBA00022679"/>
    </source>
</evidence>
<evidence type="ECO:0000259" key="9">
    <source>
        <dbReference type="Pfam" id="PF02729"/>
    </source>
</evidence>
<feature type="binding site" evidence="7">
    <location>
        <position position="56"/>
    </location>
    <ligand>
        <name>carbamoyl phosphate</name>
        <dbReference type="ChEBI" id="CHEBI:58228"/>
    </ligand>
</feature>
<dbReference type="Proteomes" id="UP000053557">
    <property type="component" value="Unassembled WGS sequence"/>
</dbReference>
<name>A0A101XQA6_9BACL</name>
<accession>A0A101XQA6</accession>
<dbReference type="SUPFAM" id="SSF53671">
    <property type="entry name" value="Aspartate/ornithine carbamoyltransferase"/>
    <property type="match status" value="1"/>
</dbReference>
<dbReference type="OrthoDB" id="9774690at2"/>
<dbReference type="FunFam" id="3.40.50.1370:FF:000001">
    <property type="entry name" value="Aspartate carbamoyltransferase"/>
    <property type="match status" value="1"/>
</dbReference>
<comment type="catalytic activity">
    <reaction evidence="6 7">
        <text>carbamoyl phosphate + L-aspartate = N-carbamoyl-L-aspartate + phosphate + H(+)</text>
        <dbReference type="Rhea" id="RHEA:20013"/>
        <dbReference type="ChEBI" id="CHEBI:15378"/>
        <dbReference type="ChEBI" id="CHEBI:29991"/>
        <dbReference type="ChEBI" id="CHEBI:32814"/>
        <dbReference type="ChEBI" id="CHEBI:43474"/>
        <dbReference type="ChEBI" id="CHEBI:58228"/>
        <dbReference type="EC" id="2.1.3.2"/>
    </reaction>
</comment>
<feature type="binding site" evidence="7">
    <location>
        <position position="268"/>
    </location>
    <ligand>
        <name>carbamoyl phosphate</name>
        <dbReference type="ChEBI" id="CHEBI:58228"/>
    </ligand>
</feature>
<dbReference type="InterPro" id="IPR036901">
    <property type="entry name" value="Asp/Orn_carbamoylTrfase_sf"/>
</dbReference>
<evidence type="ECO:0000256" key="1">
    <source>
        <dbReference type="ARBA" id="ARBA00004852"/>
    </source>
</evidence>
<dbReference type="GO" id="GO:0006520">
    <property type="term" value="P:amino acid metabolic process"/>
    <property type="evidence" value="ECO:0007669"/>
    <property type="project" value="InterPro"/>
</dbReference>
<evidence type="ECO:0000313" key="11">
    <source>
        <dbReference type="Proteomes" id="UP000053557"/>
    </source>
</evidence>
<proteinExistence type="inferred from homology"/>
<comment type="subunit">
    <text evidence="7">Heterododecamer (2C3:3R2) of six catalytic PyrB chains organized as two trimers (C3), and six regulatory PyrI chains organized as three dimers (R2).</text>
</comment>
<feature type="binding site" evidence="7">
    <location>
        <position position="167"/>
    </location>
    <ligand>
        <name>L-aspartate</name>
        <dbReference type="ChEBI" id="CHEBI:29991"/>
    </ligand>
</feature>